<gene>
    <name evidence="2" type="primary">Aste57867_11573</name>
    <name evidence="1" type="ORF">As57867_011530</name>
    <name evidence="2" type="ORF">ASTE57867_11573</name>
</gene>
<evidence type="ECO:0000313" key="2">
    <source>
        <dbReference type="EMBL" id="VFT88432.1"/>
    </source>
</evidence>
<proteinExistence type="predicted"/>
<protein>
    <submittedName>
        <fullName evidence="2">Aste57867_11573 protein</fullName>
    </submittedName>
</protein>
<dbReference type="InterPro" id="IPR016024">
    <property type="entry name" value="ARM-type_fold"/>
</dbReference>
<reference evidence="2 3" key="1">
    <citation type="submission" date="2019-03" db="EMBL/GenBank/DDBJ databases">
        <authorList>
            <person name="Gaulin E."/>
            <person name="Dumas B."/>
        </authorList>
    </citation>
    <scope>NUCLEOTIDE SEQUENCE [LARGE SCALE GENOMIC DNA]</scope>
    <source>
        <strain evidence="2">CBS 568.67</strain>
    </source>
</reference>
<dbReference type="EMBL" id="CAADRA010005313">
    <property type="protein sequence ID" value="VFT88432.1"/>
    <property type="molecule type" value="Genomic_DNA"/>
</dbReference>
<dbReference type="AlphaFoldDB" id="A0A485KTD3"/>
<name>A0A485KTD3_9STRA</name>
<dbReference type="EMBL" id="VJMH01005292">
    <property type="protein sequence ID" value="KAF0697780.1"/>
    <property type="molecule type" value="Genomic_DNA"/>
</dbReference>
<dbReference type="InterPro" id="IPR011989">
    <property type="entry name" value="ARM-like"/>
</dbReference>
<organism evidence="2 3">
    <name type="scientific">Aphanomyces stellatus</name>
    <dbReference type="NCBI Taxonomy" id="120398"/>
    <lineage>
        <taxon>Eukaryota</taxon>
        <taxon>Sar</taxon>
        <taxon>Stramenopiles</taxon>
        <taxon>Oomycota</taxon>
        <taxon>Saprolegniomycetes</taxon>
        <taxon>Saprolegniales</taxon>
        <taxon>Verrucalvaceae</taxon>
        <taxon>Aphanomyces</taxon>
    </lineage>
</organism>
<reference evidence="1" key="2">
    <citation type="submission" date="2019-06" db="EMBL/GenBank/DDBJ databases">
        <title>Genomics analysis of Aphanomyces spp. identifies a new class of oomycete effector associated with host adaptation.</title>
        <authorList>
            <person name="Gaulin E."/>
        </authorList>
    </citation>
    <scope>NUCLEOTIDE SEQUENCE</scope>
    <source>
        <strain evidence="1">CBS 578.67</strain>
    </source>
</reference>
<accession>A0A485KTD3</accession>
<dbReference type="OrthoDB" id="68365at2759"/>
<dbReference type="Gene3D" id="1.25.10.10">
    <property type="entry name" value="Leucine-rich Repeat Variant"/>
    <property type="match status" value="1"/>
</dbReference>
<dbReference type="Proteomes" id="UP000332933">
    <property type="component" value="Unassembled WGS sequence"/>
</dbReference>
<evidence type="ECO:0000313" key="3">
    <source>
        <dbReference type="Proteomes" id="UP000332933"/>
    </source>
</evidence>
<keyword evidence="3" id="KW-1185">Reference proteome</keyword>
<dbReference type="SUPFAM" id="SSF48371">
    <property type="entry name" value="ARM repeat"/>
    <property type="match status" value="1"/>
</dbReference>
<sequence length="180" mass="19679">MKSVSDDGKLAAPYSEIAATIQRLKDKGRKYDETERLLQRILQFSEIAAKREMLMDANAVTVVAGHLRTNDCASVQQNAATILLNLSQCDRGRHGMISCGSWDCVSYRHACPLFYLLQLTVNTTDILVKRISAAAVVNCSFHAACQAHIEDVGGINLLLKMLKLNDEGMSSCVVSSTSTL</sequence>
<evidence type="ECO:0000313" key="1">
    <source>
        <dbReference type="EMBL" id="KAF0697780.1"/>
    </source>
</evidence>